<reference evidence="3" key="1">
    <citation type="submission" date="2020-12" db="EMBL/GenBank/DDBJ databases">
        <title>The genome sequence of Inhella sp. 1Y17.</title>
        <authorList>
            <person name="Liu Y."/>
        </authorList>
    </citation>
    <scope>NUCLEOTIDE SEQUENCE</scope>
    <source>
        <strain evidence="3">1Y17</strain>
    </source>
</reference>
<feature type="compositionally biased region" description="Basic and acidic residues" evidence="1">
    <location>
        <begin position="384"/>
        <end position="401"/>
    </location>
</feature>
<dbReference type="RefSeq" id="WP_198111041.1">
    <property type="nucleotide sequence ID" value="NZ_JAEDAK010000006.1"/>
</dbReference>
<evidence type="ECO:0000313" key="4">
    <source>
        <dbReference type="Proteomes" id="UP000613266"/>
    </source>
</evidence>
<feature type="region of interest" description="Disordered" evidence="1">
    <location>
        <begin position="372"/>
        <end position="401"/>
    </location>
</feature>
<dbReference type="AlphaFoldDB" id="A0A931NHP1"/>
<dbReference type="EMBL" id="JAEDAK010000006">
    <property type="protein sequence ID" value="MBH9577264.1"/>
    <property type="molecule type" value="Genomic_DNA"/>
</dbReference>
<name>A0A931NHP1_9BURK</name>
<dbReference type="Proteomes" id="UP000613266">
    <property type="component" value="Unassembled WGS sequence"/>
</dbReference>
<evidence type="ECO:0000256" key="2">
    <source>
        <dbReference type="SAM" id="SignalP"/>
    </source>
</evidence>
<feature type="chain" id="PRO_5036875775" evidence="2">
    <location>
        <begin position="23"/>
        <end position="401"/>
    </location>
</feature>
<keyword evidence="2" id="KW-0732">Signal</keyword>
<evidence type="ECO:0000256" key="1">
    <source>
        <dbReference type="SAM" id="MobiDB-lite"/>
    </source>
</evidence>
<keyword evidence="4" id="KW-1185">Reference proteome</keyword>
<organism evidence="3 4">
    <name type="scientific">Inhella proteolytica</name>
    <dbReference type="NCBI Taxonomy" id="2795029"/>
    <lineage>
        <taxon>Bacteria</taxon>
        <taxon>Pseudomonadati</taxon>
        <taxon>Pseudomonadota</taxon>
        <taxon>Betaproteobacteria</taxon>
        <taxon>Burkholderiales</taxon>
        <taxon>Sphaerotilaceae</taxon>
        <taxon>Inhella</taxon>
    </lineage>
</organism>
<comment type="caution">
    <text evidence="3">The sequence shown here is derived from an EMBL/GenBank/DDBJ whole genome shotgun (WGS) entry which is preliminary data.</text>
</comment>
<protein>
    <submittedName>
        <fullName evidence="3">Uncharacterized protein</fullName>
    </submittedName>
</protein>
<proteinExistence type="predicted"/>
<accession>A0A931NHP1</accession>
<gene>
    <name evidence="3" type="ORF">I7X39_10180</name>
</gene>
<sequence>MPRARAVLLVAALGAWVLPAAAEPDAPEAFVTQRLRIGEYQAKQVVDALQSLAAARQEQRDVNALIAGTRQAYFASVPGSRERAQIGRQFADLLLAKDQYFFAQLLTQGTGERGQRHVGGMQTLMGGALDGGIPAAVRGDFIDWVDAVRASMGVRSPDDLVIAPPQRDLERALRANMAAYERYAARRDQHEHEAHARQQRVAAQRAALTPAGREALAGSETGVFDPRDDVVSAARLSAELDALLGALWKARQGVLRCKYGPHGIHDSGEPLYEWHRFWLGSAPAGIDALLAADPAGRLGPLATRDALAACPATRTAAQTAVQSLAPKPPTTAEKIESLDAQRKARVEEAGEQLRQRYCPGLTDQLARARAALDTARRPSPSLQRRLEHAQAEYDRRRCGDS</sequence>
<evidence type="ECO:0000313" key="3">
    <source>
        <dbReference type="EMBL" id="MBH9577264.1"/>
    </source>
</evidence>
<feature type="signal peptide" evidence="2">
    <location>
        <begin position="1"/>
        <end position="22"/>
    </location>
</feature>